<feature type="transmembrane region" description="Helical" evidence="2">
    <location>
        <begin position="204"/>
        <end position="227"/>
    </location>
</feature>
<evidence type="ECO:0000313" key="3">
    <source>
        <dbReference type="EMBL" id="KAF9465907.1"/>
    </source>
</evidence>
<evidence type="ECO:0000313" key="4">
    <source>
        <dbReference type="Proteomes" id="UP000807353"/>
    </source>
</evidence>
<reference evidence="3" key="1">
    <citation type="submission" date="2020-11" db="EMBL/GenBank/DDBJ databases">
        <authorList>
            <consortium name="DOE Joint Genome Institute"/>
            <person name="Ahrendt S."/>
            <person name="Riley R."/>
            <person name="Andreopoulos W."/>
            <person name="Labutti K."/>
            <person name="Pangilinan J."/>
            <person name="Ruiz-Duenas F.J."/>
            <person name="Barrasa J.M."/>
            <person name="Sanchez-Garcia M."/>
            <person name="Camarero S."/>
            <person name="Miyauchi S."/>
            <person name="Serrano A."/>
            <person name="Linde D."/>
            <person name="Babiker R."/>
            <person name="Drula E."/>
            <person name="Ayuso-Fernandez I."/>
            <person name="Pacheco R."/>
            <person name="Padilla G."/>
            <person name="Ferreira P."/>
            <person name="Barriuso J."/>
            <person name="Kellner H."/>
            <person name="Castanera R."/>
            <person name="Alfaro M."/>
            <person name="Ramirez L."/>
            <person name="Pisabarro A.G."/>
            <person name="Kuo A."/>
            <person name="Tritt A."/>
            <person name="Lipzen A."/>
            <person name="He G."/>
            <person name="Yan M."/>
            <person name="Ng V."/>
            <person name="Cullen D."/>
            <person name="Martin F."/>
            <person name="Rosso M.-N."/>
            <person name="Henrissat B."/>
            <person name="Hibbett D."/>
            <person name="Martinez A.T."/>
            <person name="Grigoriev I.V."/>
        </authorList>
    </citation>
    <scope>NUCLEOTIDE SEQUENCE</scope>
    <source>
        <strain evidence="3">CBS 247.69</strain>
    </source>
</reference>
<evidence type="ECO:0000256" key="2">
    <source>
        <dbReference type="SAM" id="Phobius"/>
    </source>
</evidence>
<keyword evidence="2" id="KW-0472">Membrane</keyword>
<accession>A0A9P6CH73</accession>
<comment type="caution">
    <text evidence="3">The sequence shown here is derived from an EMBL/GenBank/DDBJ whole genome shotgun (WGS) entry which is preliminary data.</text>
</comment>
<feature type="transmembrane region" description="Helical" evidence="2">
    <location>
        <begin position="233"/>
        <end position="254"/>
    </location>
</feature>
<keyword evidence="4" id="KW-1185">Reference proteome</keyword>
<sequence length="340" mass="38578">MVMRLFNQIFLPDQVEIVNGLAAVVVVEALLYGIHLVLYFLCVFILIKHRKKSQLFILSAITIMFALTTADVAISFRFLLHDIPRVIKHEMNILMALLRAYPKTPFFITNNFLADSLWVYRCYIVWGKKKYILIGSAILLVVDTVLGYYNAGGSIFSFRGIATPLFLWTTLVVNIIMTCVTAGRIWWATRTVRPLLSKQAVQRYTIAVTVLIESGAIYSASLMLFLLTPPHNYSVLLEIFPIRLVGIMPLLMIVQVELGKGVNFEEFEKTSRSSLAGNSRLEYSMKNLGASEALPRTLRTEIQLTTVTNKYQDTPGTRLYSHVSMEPPPNAQSTSKRYHW</sequence>
<feature type="transmembrane region" description="Helical" evidence="2">
    <location>
        <begin position="161"/>
        <end position="183"/>
    </location>
</feature>
<keyword evidence="2" id="KW-0812">Transmembrane</keyword>
<dbReference type="OrthoDB" id="3039972at2759"/>
<name>A0A9P6CH73_9AGAR</name>
<proteinExistence type="predicted"/>
<dbReference type="AlphaFoldDB" id="A0A9P6CH73"/>
<feature type="transmembrane region" description="Helical" evidence="2">
    <location>
        <begin position="20"/>
        <end position="46"/>
    </location>
</feature>
<feature type="region of interest" description="Disordered" evidence="1">
    <location>
        <begin position="319"/>
        <end position="340"/>
    </location>
</feature>
<organism evidence="3 4">
    <name type="scientific">Collybia nuda</name>
    <dbReference type="NCBI Taxonomy" id="64659"/>
    <lineage>
        <taxon>Eukaryota</taxon>
        <taxon>Fungi</taxon>
        <taxon>Dikarya</taxon>
        <taxon>Basidiomycota</taxon>
        <taxon>Agaricomycotina</taxon>
        <taxon>Agaricomycetes</taxon>
        <taxon>Agaricomycetidae</taxon>
        <taxon>Agaricales</taxon>
        <taxon>Tricholomatineae</taxon>
        <taxon>Clitocybaceae</taxon>
        <taxon>Collybia</taxon>
    </lineage>
</organism>
<keyword evidence="2" id="KW-1133">Transmembrane helix</keyword>
<feature type="transmembrane region" description="Helical" evidence="2">
    <location>
        <begin position="55"/>
        <end position="80"/>
    </location>
</feature>
<evidence type="ECO:0000256" key="1">
    <source>
        <dbReference type="SAM" id="MobiDB-lite"/>
    </source>
</evidence>
<dbReference type="EMBL" id="MU150244">
    <property type="protein sequence ID" value="KAF9465907.1"/>
    <property type="molecule type" value="Genomic_DNA"/>
</dbReference>
<feature type="compositionally biased region" description="Polar residues" evidence="1">
    <location>
        <begin position="331"/>
        <end position="340"/>
    </location>
</feature>
<gene>
    <name evidence="3" type="ORF">BDZ94DRAFT_275572</name>
</gene>
<feature type="transmembrane region" description="Helical" evidence="2">
    <location>
        <begin position="131"/>
        <end position="149"/>
    </location>
</feature>
<dbReference type="Proteomes" id="UP000807353">
    <property type="component" value="Unassembled WGS sequence"/>
</dbReference>
<protein>
    <submittedName>
        <fullName evidence="3">Uncharacterized protein</fullName>
    </submittedName>
</protein>